<dbReference type="Proteomes" id="UP000769157">
    <property type="component" value="Unassembled WGS sequence"/>
</dbReference>
<proteinExistence type="predicted"/>
<dbReference type="EMBL" id="JAEUBE010000295">
    <property type="protein sequence ID" value="KAH3666211.1"/>
    <property type="molecule type" value="Genomic_DNA"/>
</dbReference>
<reference evidence="1" key="2">
    <citation type="submission" date="2021-01" db="EMBL/GenBank/DDBJ databases">
        <authorList>
            <person name="Schikora-Tamarit M.A."/>
        </authorList>
    </citation>
    <scope>NUCLEOTIDE SEQUENCE</scope>
    <source>
        <strain evidence="1">CBS6075</strain>
    </source>
</reference>
<comment type="caution">
    <text evidence="1">The sequence shown here is derived from an EMBL/GenBank/DDBJ whole genome shotgun (WGS) entry which is preliminary data.</text>
</comment>
<protein>
    <submittedName>
        <fullName evidence="1">Uncharacterized protein</fullName>
    </submittedName>
</protein>
<dbReference type="RefSeq" id="XP_046061415.1">
    <property type="nucleotide sequence ID" value="XM_046205475.1"/>
</dbReference>
<dbReference type="GeneID" id="70236365"/>
<gene>
    <name evidence="1" type="ORF">OGAPHI_004400</name>
</gene>
<keyword evidence="2" id="KW-1185">Reference proteome</keyword>
<organism evidence="1 2">
    <name type="scientific">Ogataea philodendri</name>
    <dbReference type="NCBI Taxonomy" id="1378263"/>
    <lineage>
        <taxon>Eukaryota</taxon>
        <taxon>Fungi</taxon>
        <taxon>Dikarya</taxon>
        <taxon>Ascomycota</taxon>
        <taxon>Saccharomycotina</taxon>
        <taxon>Pichiomycetes</taxon>
        <taxon>Pichiales</taxon>
        <taxon>Pichiaceae</taxon>
        <taxon>Ogataea</taxon>
    </lineage>
</organism>
<sequence>MDCGRDSAYDSSSRTLLRSTDLSGKTPSVFHSTLISSRTLSKVSRNLLVCLHWDEATIDTESSLMMYPIPKPDGIAGVTPNRCNAGLPQLAARISGLYSRSKAGSNKNGGIS</sequence>
<evidence type="ECO:0000313" key="1">
    <source>
        <dbReference type="EMBL" id="KAH3666211.1"/>
    </source>
</evidence>
<evidence type="ECO:0000313" key="2">
    <source>
        <dbReference type="Proteomes" id="UP000769157"/>
    </source>
</evidence>
<name>A0A9P8T4X8_9ASCO</name>
<accession>A0A9P8T4X8</accession>
<reference evidence="1" key="1">
    <citation type="journal article" date="2021" name="Open Biol.">
        <title>Shared evolutionary footprints suggest mitochondrial oxidative damage underlies multiple complex I losses in fungi.</title>
        <authorList>
            <person name="Schikora-Tamarit M.A."/>
            <person name="Marcet-Houben M."/>
            <person name="Nosek J."/>
            <person name="Gabaldon T."/>
        </authorList>
    </citation>
    <scope>NUCLEOTIDE SEQUENCE</scope>
    <source>
        <strain evidence="1">CBS6075</strain>
    </source>
</reference>
<dbReference type="AlphaFoldDB" id="A0A9P8T4X8"/>